<keyword evidence="15" id="KW-0443">Lipid metabolism</keyword>
<keyword evidence="13 20" id="KW-0106">Calcium</keyword>
<evidence type="ECO:0000256" key="17">
    <source>
        <dbReference type="ARBA" id="ARBA00023237"/>
    </source>
</evidence>
<keyword evidence="9" id="KW-0812">Transmembrane</keyword>
<dbReference type="GO" id="GO:0008970">
    <property type="term" value="F:phospholipase A1 activity"/>
    <property type="evidence" value="ECO:0007669"/>
    <property type="project" value="UniProtKB-EC"/>
</dbReference>
<evidence type="ECO:0000256" key="21">
    <source>
        <dbReference type="SAM" id="SignalP"/>
    </source>
</evidence>
<dbReference type="SUPFAM" id="SSF56931">
    <property type="entry name" value="Outer membrane phospholipase A (OMPLA)"/>
    <property type="match status" value="1"/>
</dbReference>
<dbReference type="Proteomes" id="UP000029878">
    <property type="component" value="Unassembled WGS sequence"/>
</dbReference>
<evidence type="ECO:0000256" key="2">
    <source>
        <dbReference type="ARBA" id="ARBA00001604"/>
    </source>
</evidence>
<evidence type="ECO:0000256" key="9">
    <source>
        <dbReference type="ARBA" id="ARBA00022692"/>
    </source>
</evidence>
<sequence length="399" mass="46448">MRNMVFYIVFFAAYVSTTLNAKADFKQNLDSNATTCCVAYNEASQMNFGKKKFFTIAKNDKNIDLNSWSFEQYKTHNADSKKESNQDVLASKNIQSNNDLDPTNTKQNTDIKTEKTTEYPLLHKESKDELFGTISTAEVPDAIPAPLTTKALLSVEDWRDTYFMYIYNFSPMENPNYIPNELKGQISFRVPIVRNIFKSGGIFYFAFTDTFFFQVFNEAASSPVRDNDFQPEFLFTYPMNVTFWGGTLTELTTGWRHISNGEINIEHGGVTDKSRGSDRWIFKGRWTTKHWGVDMEMFFPARFYPENPFIYKYLGSLDVKIFMRYNKHLADATITGLLRVLQPGERLNKRIHGGLRLSYTYKLNPYYGIYMQYFIGYGDYLYEYDRLGHRIGIGVRFIR</sequence>
<evidence type="ECO:0000313" key="22">
    <source>
        <dbReference type="EMBL" id="TLD83308.1"/>
    </source>
</evidence>
<organism evidence="22 23">
    <name type="scientific">Helicobacter trogontum</name>
    <dbReference type="NCBI Taxonomy" id="50960"/>
    <lineage>
        <taxon>Bacteria</taxon>
        <taxon>Pseudomonadati</taxon>
        <taxon>Campylobacterota</taxon>
        <taxon>Epsilonproteobacteria</taxon>
        <taxon>Campylobacterales</taxon>
        <taxon>Helicobacteraceae</taxon>
        <taxon>Helicobacter</taxon>
    </lineage>
</organism>
<feature type="active site" description="Nucleophile" evidence="19">
    <location>
        <position position="259"/>
    </location>
</feature>
<evidence type="ECO:0000256" key="7">
    <source>
        <dbReference type="ARBA" id="ARBA00013278"/>
    </source>
</evidence>
<dbReference type="PRINTS" id="PR01486">
    <property type="entry name" value="PHPHLIPASEA1"/>
</dbReference>
<dbReference type="GO" id="GO:0046872">
    <property type="term" value="F:metal ion binding"/>
    <property type="evidence" value="ECO:0007669"/>
    <property type="project" value="UniProtKB-KW"/>
</dbReference>
<dbReference type="InterPro" id="IPR036541">
    <property type="entry name" value="PLipase_A1_sf"/>
</dbReference>
<evidence type="ECO:0000256" key="14">
    <source>
        <dbReference type="ARBA" id="ARBA00022963"/>
    </source>
</evidence>
<evidence type="ECO:0000256" key="19">
    <source>
        <dbReference type="PIRSR" id="PIRSR603187-1"/>
    </source>
</evidence>
<feature type="signal peptide" evidence="21">
    <location>
        <begin position="1"/>
        <end position="21"/>
    </location>
</feature>
<evidence type="ECO:0000256" key="15">
    <source>
        <dbReference type="ARBA" id="ARBA00023098"/>
    </source>
</evidence>
<dbReference type="RefSeq" id="WP_034345117.1">
    <property type="nucleotide sequence ID" value="NZ_FZNG01000008.1"/>
</dbReference>
<evidence type="ECO:0000256" key="3">
    <source>
        <dbReference type="ARBA" id="ARBA00004571"/>
    </source>
</evidence>
<dbReference type="InterPro" id="IPR003187">
    <property type="entry name" value="PLipase_A1"/>
</dbReference>
<feature type="binding site" description="in dimeric form" evidence="20">
    <location>
        <position position="274"/>
    </location>
    <ligand>
        <name>Ca(2+)</name>
        <dbReference type="ChEBI" id="CHEBI:29108"/>
        <label>1</label>
    </ligand>
</feature>
<accession>A0A4U8SB35</accession>
<dbReference type="EMBL" id="JRPL02000009">
    <property type="protein sequence ID" value="TLD83308.1"/>
    <property type="molecule type" value="Genomic_DNA"/>
</dbReference>
<feature type="binding site" description="in dimeric form" evidence="20">
    <location>
        <position position="221"/>
    </location>
    <ligand>
        <name>Ca(2+)</name>
        <dbReference type="ChEBI" id="CHEBI:29108"/>
        <label>1</label>
    </ligand>
</feature>
<dbReference type="EC" id="3.1.1.32" evidence="6"/>
<comment type="catalytic activity">
    <reaction evidence="2">
        <text>a 1,2-diacyl-sn-glycero-3-phosphocholine + H2O = a 1-acyl-sn-glycero-3-phosphocholine + a fatty acid + H(+)</text>
        <dbReference type="Rhea" id="RHEA:15801"/>
        <dbReference type="ChEBI" id="CHEBI:15377"/>
        <dbReference type="ChEBI" id="CHEBI:15378"/>
        <dbReference type="ChEBI" id="CHEBI:28868"/>
        <dbReference type="ChEBI" id="CHEBI:57643"/>
        <dbReference type="ChEBI" id="CHEBI:58168"/>
        <dbReference type="EC" id="3.1.1.4"/>
    </reaction>
</comment>
<evidence type="ECO:0000256" key="11">
    <source>
        <dbReference type="ARBA" id="ARBA00022729"/>
    </source>
</evidence>
<evidence type="ECO:0000313" key="23">
    <source>
        <dbReference type="Proteomes" id="UP000029878"/>
    </source>
</evidence>
<dbReference type="PANTHER" id="PTHR40457:SF1">
    <property type="entry name" value="PHOSPHOLIPASE A1"/>
    <property type="match status" value="1"/>
</dbReference>
<comment type="catalytic activity">
    <reaction evidence="1">
        <text>a 1,2-diacyl-sn-glycero-3-phosphocholine + H2O = a 2-acyl-sn-glycero-3-phosphocholine + a fatty acid + H(+)</text>
        <dbReference type="Rhea" id="RHEA:18689"/>
        <dbReference type="ChEBI" id="CHEBI:15377"/>
        <dbReference type="ChEBI" id="CHEBI:15378"/>
        <dbReference type="ChEBI" id="CHEBI:28868"/>
        <dbReference type="ChEBI" id="CHEBI:57643"/>
        <dbReference type="ChEBI" id="CHEBI:57875"/>
        <dbReference type="EC" id="3.1.1.32"/>
    </reaction>
</comment>
<dbReference type="GO" id="GO:0009279">
    <property type="term" value="C:cell outer membrane"/>
    <property type="evidence" value="ECO:0007669"/>
    <property type="project" value="UniProtKB-SubCell"/>
</dbReference>
<keyword evidence="17" id="KW-0998">Cell outer membrane</keyword>
<feature type="chain" id="PRO_5039949005" description="Phosphatidylcholine 1-acylhydrolase" evidence="21">
    <location>
        <begin position="22"/>
        <end position="399"/>
    </location>
</feature>
<keyword evidence="14" id="KW-0442">Lipid degradation</keyword>
<name>A0A4U8SB35_9HELI</name>
<evidence type="ECO:0000256" key="1">
    <source>
        <dbReference type="ARBA" id="ARBA00000111"/>
    </source>
</evidence>
<evidence type="ECO:0000256" key="4">
    <source>
        <dbReference type="ARBA" id="ARBA00010525"/>
    </source>
</evidence>
<evidence type="ECO:0000256" key="10">
    <source>
        <dbReference type="ARBA" id="ARBA00022723"/>
    </source>
</evidence>
<evidence type="ECO:0000256" key="5">
    <source>
        <dbReference type="ARBA" id="ARBA00011702"/>
    </source>
</evidence>
<dbReference type="GO" id="GO:0016042">
    <property type="term" value="P:lipid catabolic process"/>
    <property type="evidence" value="ECO:0007669"/>
    <property type="project" value="UniProtKB-KW"/>
</dbReference>
<gene>
    <name evidence="22" type="ORF">LS81_005065</name>
</gene>
<dbReference type="GO" id="GO:0004623">
    <property type="term" value="F:phospholipase A2 activity"/>
    <property type="evidence" value="ECO:0007669"/>
    <property type="project" value="UniProtKB-EC"/>
</dbReference>
<protein>
    <recommendedName>
        <fullName evidence="18">Phosphatidylcholine 1-acylhydrolase</fullName>
        <ecNumber evidence="6">3.1.1.32</ecNumber>
        <ecNumber evidence="7">3.1.1.4</ecNumber>
    </recommendedName>
</protein>
<evidence type="ECO:0000256" key="6">
    <source>
        <dbReference type="ARBA" id="ARBA00013179"/>
    </source>
</evidence>
<evidence type="ECO:0000256" key="12">
    <source>
        <dbReference type="ARBA" id="ARBA00022801"/>
    </source>
</evidence>
<keyword evidence="10 20" id="KW-0479">Metal-binding</keyword>
<feature type="active site" description="Proton acceptor" evidence="19">
    <location>
        <position position="257"/>
    </location>
</feature>
<evidence type="ECO:0000256" key="16">
    <source>
        <dbReference type="ARBA" id="ARBA00023136"/>
    </source>
</evidence>
<evidence type="ECO:0000256" key="18">
    <source>
        <dbReference type="ARBA" id="ARBA00032375"/>
    </source>
</evidence>
<dbReference type="OrthoDB" id="188433at2"/>
<dbReference type="PANTHER" id="PTHR40457">
    <property type="entry name" value="PHOSPHOLIPASE A1"/>
    <property type="match status" value="1"/>
</dbReference>
<comment type="subunit">
    <text evidence="5">Homodimer; dimerization is reversible, and the dimeric form is the active one.</text>
</comment>
<comment type="similarity">
    <text evidence="4">Belongs to the phospholipase A1 family.</text>
</comment>
<dbReference type="EC" id="3.1.1.4" evidence="7"/>
<dbReference type="Gene3D" id="2.40.230.10">
    <property type="entry name" value="Phospholipase A1"/>
    <property type="match status" value="1"/>
</dbReference>
<evidence type="ECO:0000256" key="8">
    <source>
        <dbReference type="ARBA" id="ARBA00022452"/>
    </source>
</evidence>
<keyword evidence="8" id="KW-1134">Transmembrane beta strand</keyword>
<comment type="cofactor">
    <cofactor evidence="20">
        <name>Ca(2+)</name>
        <dbReference type="ChEBI" id="CHEBI:29108"/>
    </cofactor>
    <text evidence="20">Binds 1 Ca(2+) ion per monomer.</text>
</comment>
<comment type="caution">
    <text evidence="22">The sequence shown here is derived from an EMBL/GenBank/DDBJ whole genome shotgun (WGS) entry which is preliminary data.</text>
</comment>
<dbReference type="AlphaFoldDB" id="A0A4U8SB35"/>
<keyword evidence="12" id="KW-0378">Hydrolase</keyword>
<keyword evidence="16" id="KW-0472">Membrane</keyword>
<reference evidence="22 23" key="1">
    <citation type="journal article" date="2014" name="Genome Announc.">
        <title>Draft genome sequences of eight enterohepatic helicobacter species isolated from both laboratory and wild rodents.</title>
        <authorList>
            <person name="Sheh A."/>
            <person name="Shen Z."/>
            <person name="Fox J.G."/>
        </authorList>
    </citation>
    <scope>NUCLEOTIDE SEQUENCE [LARGE SCALE GENOMIC DNA]</scope>
    <source>
        <strain evidence="22 23">ATCC 700114</strain>
    </source>
</reference>
<comment type="subcellular location">
    <subcellularLocation>
        <location evidence="3">Cell outer membrane</location>
        <topology evidence="3">Multi-pass membrane protein</topology>
    </subcellularLocation>
</comment>
<evidence type="ECO:0000256" key="13">
    <source>
        <dbReference type="ARBA" id="ARBA00022837"/>
    </source>
</evidence>
<keyword evidence="11 21" id="KW-0732">Signal</keyword>
<proteinExistence type="inferred from homology"/>
<evidence type="ECO:0000256" key="20">
    <source>
        <dbReference type="PIRSR" id="PIRSR603187-2"/>
    </source>
</evidence>
<dbReference type="Pfam" id="PF02253">
    <property type="entry name" value="PLA1"/>
    <property type="match status" value="1"/>
</dbReference>